<organism evidence="1">
    <name type="scientific">Streptantibioticus silvisoli</name>
    <dbReference type="NCBI Taxonomy" id="2705255"/>
    <lineage>
        <taxon>Bacteria</taxon>
        <taxon>Bacillati</taxon>
        <taxon>Actinomycetota</taxon>
        <taxon>Actinomycetes</taxon>
        <taxon>Kitasatosporales</taxon>
        <taxon>Streptomycetaceae</taxon>
        <taxon>Streptantibioticus</taxon>
    </lineage>
</organism>
<name>A0AA90H981_9ACTN</name>
<reference evidence="1" key="1">
    <citation type="submission" date="2023-05" db="EMBL/GenBank/DDBJ databases">
        <title>Streptantibioticus silvisoli sp. nov., acidotolerant actinomycetes 1 from pine litter.</title>
        <authorList>
            <person name="Swiecimska M."/>
            <person name="Golinska P."/>
            <person name="Sangal V."/>
            <person name="Wachnowicz B."/>
            <person name="Goodfellow M."/>
        </authorList>
    </citation>
    <scope>NUCLEOTIDE SEQUENCE</scope>
    <source>
        <strain evidence="1">SL13</strain>
    </source>
</reference>
<dbReference type="AlphaFoldDB" id="A0AA90H981"/>
<dbReference type="EMBL" id="JABXJJ020000047">
    <property type="protein sequence ID" value="MDI5973546.1"/>
    <property type="molecule type" value="Genomic_DNA"/>
</dbReference>
<protein>
    <submittedName>
        <fullName evidence="1">Uncharacterized protein</fullName>
    </submittedName>
</protein>
<gene>
    <name evidence="1" type="ORF">POF50_030110</name>
</gene>
<proteinExistence type="predicted"/>
<evidence type="ECO:0000313" key="1">
    <source>
        <dbReference type="EMBL" id="MDI5973546.1"/>
    </source>
</evidence>
<comment type="caution">
    <text evidence="1">The sequence shown here is derived from an EMBL/GenBank/DDBJ whole genome shotgun (WGS) entry which is preliminary data.</text>
</comment>
<sequence length="123" mass="13090">MTAETRDALAYVCAHEERIRADLIDEGAGPEALDLLLAAAREDRCVETALEALHDALLASGDVLGVFGRGIRAVPTPLGVNRTPAGEIVYRCPGELCARTSWPEPGALPRCSVSGGPLRRDRL</sequence>
<dbReference type="RefSeq" id="WP_271313661.1">
    <property type="nucleotide sequence ID" value="NZ_JABXJJ020000047.1"/>
</dbReference>
<accession>A0AA90H981</accession>